<reference evidence="1 2" key="1">
    <citation type="submission" date="2017-02" db="EMBL/GenBank/DDBJ databases">
        <authorList>
            <person name="Varghese N."/>
            <person name="Submissions S."/>
        </authorList>
    </citation>
    <scope>NUCLEOTIDE SEQUENCE [LARGE SCALE GENOMIC DNA]</scope>
    <source>
        <strain evidence="1 2">VKM Ac-1787</strain>
    </source>
</reference>
<dbReference type="RefSeq" id="WP_139382533.1">
    <property type="nucleotide sequence ID" value="NZ_FUZO01000002.1"/>
</dbReference>
<organism evidence="1 2">
    <name type="scientific">Plantibacter cousiniae</name>
    <name type="common">nom. nud.</name>
    <dbReference type="NCBI Taxonomy" id="199709"/>
    <lineage>
        <taxon>Bacteria</taxon>
        <taxon>Bacillati</taxon>
        <taxon>Actinomycetota</taxon>
        <taxon>Actinomycetes</taxon>
        <taxon>Micrococcales</taxon>
        <taxon>Microbacteriaceae</taxon>
        <taxon>Plantibacter</taxon>
    </lineage>
</organism>
<evidence type="ECO:0008006" key="3">
    <source>
        <dbReference type="Google" id="ProtNLM"/>
    </source>
</evidence>
<sequence>MEQFTVDTALIRDTTANLTVIQSEFDAAEKHTASAADVIPHELLARTLQEFSSGWDTRRSEFSEAITTLNGMGTAIADHFEGWESDQAAAAGGDGDEG</sequence>
<accession>A0ABY1LPH9</accession>
<gene>
    <name evidence="1" type="ORF">SAMN06295973_3187</name>
</gene>
<evidence type="ECO:0000313" key="1">
    <source>
        <dbReference type="EMBL" id="SKC70581.1"/>
    </source>
</evidence>
<protein>
    <recommendedName>
        <fullName evidence="3">WXG100 family type VII secretion target</fullName>
    </recommendedName>
</protein>
<name>A0ABY1LPH9_9MICO</name>
<dbReference type="EMBL" id="FUZO01000002">
    <property type="protein sequence ID" value="SKC70581.1"/>
    <property type="molecule type" value="Genomic_DNA"/>
</dbReference>
<keyword evidence="2" id="KW-1185">Reference proteome</keyword>
<dbReference type="Proteomes" id="UP000190827">
    <property type="component" value="Unassembled WGS sequence"/>
</dbReference>
<comment type="caution">
    <text evidence="1">The sequence shown here is derived from an EMBL/GenBank/DDBJ whole genome shotgun (WGS) entry which is preliminary data.</text>
</comment>
<evidence type="ECO:0000313" key="2">
    <source>
        <dbReference type="Proteomes" id="UP000190827"/>
    </source>
</evidence>
<proteinExistence type="predicted"/>